<dbReference type="AlphaFoldDB" id="A0AAD7S5E5"/>
<protein>
    <submittedName>
        <fullName evidence="1">Uncharacterized protein</fullName>
    </submittedName>
</protein>
<organism evidence="1 2">
    <name type="scientific">Aldrovandia affinis</name>
    <dbReference type="NCBI Taxonomy" id="143900"/>
    <lineage>
        <taxon>Eukaryota</taxon>
        <taxon>Metazoa</taxon>
        <taxon>Chordata</taxon>
        <taxon>Craniata</taxon>
        <taxon>Vertebrata</taxon>
        <taxon>Euteleostomi</taxon>
        <taxon>Actinopterygii</taxon>
        <taxon>Neopterygii</taxon>
        <taxon>Teleostei</taxon>
        <taxon>Notacanthiformes</taxon>
        <taxon>Halosauridae</taxon>
        <taxon>Aldrovandia</taxon>
    </lineage>
</organism>
<name>A0AAD7S5E5_9TELE</name>
<gene>
    <name evidence="1" type="ORF">AAFF_G00018720</name>
</gene>
<keyword evidence="2" id="KW-1185">Reference proteome</keyword>
<evidence type="ECO:0000313" key="2">
    <source>
        <dbReference type="Proteomes" id="UP001221898"/>
    </source>
</evidence>
<dbReference type="EMBL" id="JAINUG010000107">
    <property type="protein sequence ID" value="KAJ8396295.1"/>
    <property type="molecule type" value="Genomic_DNA"/>
</dbReference>
<reference evidence="1" key="1">
    <citation type="journal article" date="2023" name="Science">
        <title>Genome structures resolve the early diversification of teleost fishes.</title>
        <authorList>
            <person name="Parey E."/>
            <person name="Louis A."/>
            <person name="Montfort J."/>
            <person name="Bouchez O."/>
            <person name="Roques C."/>
            <person name="Iampietro C."/>
            <person name="Lluch J."/>
            <person name="Castinel A."/>
            <person name="Donnadieu C."/>
            <person name="Desvignes T."/>
            <person name="Floi Bucao C."/>
            <person name="Jouanno E."/>
            <person name="Wen M."/>
            <person name="Mejri S."/>
            <person name="Dirks R."/>
            <person name="Jansen H."/>
            <person name="Henkel C."/>
            <person name="Chen W.J."/>
            <person name="Zahm M."/>
            <person name="Cabau C."/>
            <person name="Klopp C."/>
            <person name="Thompson A.W."/>
            <person name="Robinson-Rechavi M."/>
            <person name="Braasch I."/>
            <person name="Lecointre G."/>
            <person name="Bobe J."/>
            <person name="Postlethwait J.H."/>
            <person name="Berthelot C."/>
            <person name="Roest Crollius H."/>
            <person name="Guiguen Y."/>
        </authorList>
    </citation>
    <scope>NUCLEOTIDE SEQUENCE</scope>
    <source>
        <strain evidence="1">NC1722</strain>
    </source>
</reference>
<dbReference type="Proteomes" id="UP001221898">
    <property type="component" value="Unassembled WGS sequence"/>
</dbReference>
<evidence type="ECO:0000313" key="1">
    <source>
        <dbReference type="EMBL" id="KAJ8396295.1"/>
    </source>
</evidence>
<sequence>MAVLKLVDQPPLIQAIFHGDPEEIRMLIYKSEDINALVRAPLTPQRSATCGGRSFPARPQMRFRTLAGRVK</sequence>
<proteinExistence type="predicted"/>
<accession>A0AAD7S5E5</accession>
<comment type="caution">
    <text evidence="1">The sequence shown here is derived from an EMBL/GenBank/DDBJ whole genome shotgun (WGS) entry which is preliminary data.</text>
</comment>